<organism evidence="1 2">
    <name type="scientific">Haloterrigena turkmenica (strain ATCC 51198 / DSM 5511 / JCM 9101 / NCIMB 13204 / VKM B-1734 / 4k)</name>
    <name type="common">Halococcus turkmenicus</name>
    <dbReference type="NCBI Taxonomy" id="543526"/>
    <lineage>
        <taxon>Archaea</taxon>
        <taxon>Methanobacteriati</taxon>
        <taxon>Methanobacteriota</taxon>
        <taxon>Stenosarchaea group</taxon>
        <taxon>Halobacteria</taxon>
        <taxon>Halobacteriales</taxon>
        <taxon>Natrialbaceae</taxon>
        <taxon>Haloterrigena</taxon>
    </lineage>
</organism>
<gene>
    <name evidence="1" type="ordered locus">Htur_1217</name>
</gene>
<sequence length="72" mass="7944">MMSTSKQRLAVPDELTSPQAKLVYLALLVQENATVDELQQMLGLPKLTLLPLLTALVTDDLARRTEDGYACQ</sequence>
<dbReference type="EMBL" id="CP001860">
    <property type="protein sequence ID" value="ADB60108.1"/>
    <property type="molecule type" value="Genomic_DNA"/>
</dbReference>
<evidence type="ECO:0000313" key="1">
    <source>
        <dbReference type="EMBL" id="ADB60108.1"/>
    </source>
</evidence>
<name>D2RP74_HALTV</name>
<reference evidence="1 2" key="1">
    <citation type="journal article" date="2010" name="Stand. Genomic Sci.">
        <title>Complete genome sequence of Haloterrigena turkmenica type strain (4k).</title>
        <authorList>
            <person name="Saunders E."/>
            <person name="Tindall B.J."/>
            <person name="Fahnrich R."/>
            <person name="Lapidus A."/>
            <person name="Copeland A."/>
            <person name="Del Rio T.G."/>
            <person name="Lucas S."/>
            <person name="Chen F."/>
            <person name="Tice H."/>
            <person name="Cheng J.F."/>
            <person name="Han C."/>
            <person name="Detter J.C."/>
            <person name="Bruce D."/>
            <person name="Goodwin L."/>
            <person name="Chain P."/>
            <person name="Pitluck S."/>
            <person name="Pati A."/>
            <person name="Ivanova N."/>
            <person name="Mavromatis K."/>
            <person name="Chen A."/>
            <person name="Palaniappan K."/>
            <person name="Land M."/>
            <person name="Hauser L."/>
            <person name="Chang Y.J."/>
            <person name="Jeffries C.D."/>
            <person name="Brettin T."/>
            <person name="Rohde M."/>
            <person name="Goker M."/>
            <person name="Bristow J."/>
            <person name="Eisen J.A."/>
            <person name="Markowitz V."/>
            <person name="Hugenholtz P."/>
            <person name="Klenk H.P."/>
            <person name="Kyrpides N.C."/>
        </authorList>
    </citation>
    <scope>NUCLEOTIDE SEQUENCE [LARGE SCALE GENOMIC DNA]</scope>
    <source>
        <strain evidence="2">ATCC 51198 / DSM 5511 / JCM 9101 / NCIMB 13204 / VKM B-1734 / 4k</strain>
    </source>
</reference>
<evidence type="ECO:0008006" key="3">
    <source>
        <dbReference type="Google" id="ProtNLM"/>
    </source>
</evidence>
<accession>D2RP74</accession>
<dbReference type="RefSeq" id="WP_012942414.1">
    <property type="nucleotide sequence ID" value="NC_013743.1"/>
</dbReference>
<dbReference type="SUPFAM" id="SSF46785">
    <property type="entry name" value="Winged helix' DNA-binding domain"/>
    <property type="match status" value="1"/>
</dbReference>
<keyword evidence="2" id="KW-1185">Reference proteome</keyword>
<proteinExistence type="predicted"/>
<dbReference type="InterPro" id="IPR036390">
    <property type="entry name" value="WH_DNA-bd_sf"/>
</dbReference>
<evidence type="ECO:0000313" key="2">
    <source>
        <dbReference type="Proteomes" id="UP000001903"/>
    </source>
</evidence>
<dbReference type="Proteomes" id="UP000001903">
    <property type="component" value="Chromosome"/>
</dbReference>
<dbReference type="GeneID" id="8741806"/>
<dbReference type="AlphaFoldDB" id="D2RP74"/>
<dbReference type="eggNOG" id="arCOG08021">
    <property type="taxonomic scope" value="Archaea"/>
</dbReference>
<dbReference type="HOGENOM" id="CLU_187344_1_0_2"/>
<protein>
    <recommendedName>
        <fullName evidence="3">Transcription regulator TrmB N-terminal domain-containing protein</fullName>
    </recommendedName>
</protein>
<dbReference type="KEGG" id="htu:Htur_1217"/>